<dbReference type="Proteomes" id="UP000019384">
    <property type="component" value="Unassembled WGS sequence"/>
</dbReference>
<feature type="transmembrane region" description="Helical" evidence="6">
    <location>
        <begin position="261"/>
        <end position="281"/>
    </location>
</feature>
<keyword evidence="9" id="KW-1185">Reference proteome</keyword>
<evidence type="ECO:0000256" key="3">
    <source>
        <dbReference type="ARBA" id="ARBA00022989"/>
    </source>
</evidence>
<feature type="compositionally biased region" description="Polar residues" evidence="5">
    <location>
        <begin position="49"/>
        <end position="62"/>
    </location>
</feature>
<keyword evidence="2 6" id="KW-0812">Transmembrane</keyword>
<evidence type="ECO:0000256" key="1">
    <source>
        <dbReference type="ARBA" id="ARBA00004141"/>
    </source>
</evidence>
<feature type="transmembrane region" description="Helical" evidence="6">
    <location>
        <begin position="191"/>
        <end position="211"/>
    </location>
</feature>
<feature type="region of interest" description="Disordered" evidence="5">
    <location>
        <begin position="467"/>
        <end position="487"/>
    </location>
</feature>
<feature type="region of interest" description="Disordered" evidence="5">
    <location>
        <begin position="572"/>
        <end position="606"/>
    </location>
</feature>
<dbReference type="GO" id="GO:0007031">
    <property type="term" value="P:peroxisome organization"/>
    <property type="evidence" value="ECO:0007669"/>
    <property type="project" value="TreeGrafter"/>
</dbReference>
<sequence length="606" mass="68272">MDSVVNNLFSSWDSMVSSPGESKSKPEGHQHNHHQHPHGWHRRAGSNGAYPTSSNSPTSSKAGDTKHKASSSLLPDFFGSMYKAEGAEAVPNSSVSSQLTDKVVERLLSMALPPSSGSVDIYEGIMERIEMQKARPPFSVPLMSKNFIQLNSRLSVPFELIDEVIKVFSWSHPTYTLSVLLIVSHLILRPILLLSVPAFYIAFNIMVPAYLKRHPPEKNNDLKNNPVPAYGPSLIDIETPKPVPELSREFYLNITDLQNHMVLYVVAYDMLNYLVVNYCYFKDEPISSFLFLVLTGVGIFTMTFVTTLAPFMTAIKLVSLCLIWSTFVALHTSNRNRLLAYLYSEETRIKLLTITNSLEQKISKEFKYKEEKEVREIEIFELQTLDPESKNWQLVCYSNELYAPNSPTRLNRLPLDGTLSLRNIKPPLDWRFLPTRDIAHSSSTERVTAGLKENAVAVVSPTASSFSEASVTSDPKTTTQSQQQTAPVSLQTNGWTLDLTPKEWVSANNLLELLDIDDDEKWCYDVVIPYAQGSSVGIGKKPNPAFPRRRGDFRRRRWIRTCVRSFFVEKHPAEHDESKKQDSPALHGLVGSDPESDAEIDDIDNC</sequence>
<keyword evidence="3 6" id="KW-1133">Transmembrane helix</keyword>
<feature type="compositionally biased region" description="Basic residues" evidence="5">
    <location>
        <begin position="31"/>
        <end position="44"/>
    </location>
</feature>
<reference evidence="8" key="2">
    <citation type="submission" date="2014-02" db="EMBL/GenBank/DDBJ databases">
        <title>Complete DNA sequence of /Kuraishia capsulata/ illustrates novel genomic features among budding yeasts (/Saccharomycotina/).</title>
        <authorList>
            <person name="Morales L."/>
            <person name="Noel B."/>
            <person name="Porcel B."/>
            <person name="Marcet-Houben M."/>
            <person name="Hullo M-F."/>
            <person name="Sacerdot C."/>
            <person name="Tekaia F."/>
            <person name="Leh-Louis V."/>
            <person name="Despons L."/>
            <person name="Khanna V."/>
            <person name="Aury J-M."/>
            <person name="Barbe V."/>
            <person name="Couloux A."/>
            <person name="Labadie K."/>
            <person name="Pelletier E."/>
            <person name="Souciet J-L."/>
            <person name="Boekhout T."/>
            <person name="Gabaldon T."/>
            <person name="Wincker P."/>
            <person name="Dujon B."/>
        </authorList>
    </citation>
    <scope>NUCLEOTIDE SEQUENCE</scope>
    <source>
        <strain evidence="8">CBS 1993</strain>
    </source>
</reference>
<dbReference type="GO" id="GO:0005778">
    <property type="term" value="C:peroxisomal membrane"/>
    <property type="evidence" value="ECO:0007669"/>
    <property type="project" value="UniProtKB-ARBA"/>
</dbReference>
<gene>
    <name evidence="8" type="ORF">KUCA_T00003467001</name>
</gene>
<dbReference type="STRING" id="1382522.W6MLU0"/>
<dbReference type="PANTHER" id="PTHR28304">
    <property type="entry name" value="PEROXISOMAL MEMBRANE PROTEIN PEX29"/>
    <property type="match status" value="1"/>
</dbReference>
<dbReference type="PANTHER" id="PTHR28304:SF2">
    <property type="entry name" value="PEROXISOMAL MEMBRANE PROTEIN PEX29"/>
    <property type="match status" value="1"/>
</dbReference>
<organism evidence="8 9">
    <name type="scientific">Kuraishia capsulata CBS 1993</name>
    <dbReference type="NCBI Taxonomy" id="1382522"/>
    <lineage>
        <taxon>Eukaryota</taxon>
        <taxon>Fungi</taxon>
        <taxon>Dikarya</taxon>
        <taxon>Ascomycota</taxon>
        <taxon>Saccharomycotina</taxon>
        <taxon>Pichiomycetes</taxon>
        <taxon>Pichiales</taxon>
        <taxon>Pichiaceae</taxon>
        <taxon>Kuraishia</taxon>
    </lineage>
</organism>
<dbReference type="RefSeq" id="XP_022459483.1">
    <property type="nucleotide sequence ID" value="XM_022601884.1"/>
</dbReference>
<evidence type="ECO:0000259" key="7">
    <source>
        <dbReference type="Pfam" id="PF06398"/>
    </source>
</evidence>
<feature type="compositionally biased region" description="Acidic residues" evidence="5">
    <location>
        <begin position="594"/>
        <end position="606"/>
    </location>
</feature>
<comment type="subcellular location">
    <subcellularLocation>
        <location evidence="1">Membrane</location>
        <topology evidence="1">Multi-pass membrane protein</topology>
    </subcellularLocation>
</comment>
<feature type="compositionally biased region" description="Basic and acidic residues" evidence="5">
    <location>
        <begin position="572"/>
        <end position="582"/>
    </location>
</feature>
<dbReference type="EMBL" id="HG793128">
    <property type="protein sequence ID" value="CDK27489.1"/>
    <property type="molecule type" value="Genomic_DNA"/>
</dbReference>
<accession>W6MLU0</accession>
<name>W6MLU0_9ASCO</name>
<feature type="compositionally biased region" description="Polar residues" evidence="5">
    <location>
        <begin position="12"/>
        <end position="21"/>
    </location>
</feature>
<dbReference type="AlphaFoldDB" id="W6MLU0"/>
<dbReference type="OrthoDB" id="74314at2759"/>
<proteinExistence type="predicted"/>
<keyword evidence="4 6" id="KW-0472">Membrane</keyword>
<feature type="region of interest" description="Disordered" evidence="5">
    <location>
        <begin position="12"/>
        <end position="68"/>
    </location>
</feature>
<feature type="transmembrane region" description="Helical" evidence="6">
    <location>
        <begin position="288"/>
        <end position="305"/>
    </location>
</feature>
<reference evidence="8" key="1">
    <citation type="submission" date="2013-12" db="EMBL/GenBank/DDBJ databases">
        <authorList>
            <person name="Genoscope - CEA"/>
        </authorList>
    </citation>
    <scope>NUCLEOTIDE SEQUENCE</scope>
    <source>
        <strain evidence="8">CBS 1993</strain>
    </source>
</reference>
<dbReference type="HOGENOM" id="CLU_023118_1_0_1"/>
<evidence type="ECO:0000256" key="4">
    <source>
        <dbReference type="ARBA" id="ARBA00023136"/>
    </source>
</evidence>
<evidence type="ECO:0000313" key="8">
    <source>
        <dbReference type="EMBL" id="CDK27489.1"/>
    </source>
</evidence>
<evidence type="ECO:0000256" key="2">
    <source>
        <dbReference type="ARBA" id="ARBA00022692"/>
    </source>
</evidence>
<evidence type="ECO:0000256" key="5">
    <source>
        <dbReference type="SAM" id="MobiDB-lite"/>
    </source>
</evidence>
<feature type="domain" description="TECPR1-like DysF" evidence="7">
    <location>
        <begin position="137"/>
        <end position="433"/>
    </location>
</feature>
<evidence type="ECO:0000313" key="9">
    <source>
        <dbReference type="Proteomes" id="UP000019384"/>
    </source>
</evidence>
<evidence type="ECO:0000256" key="6">
    <source>
        <dbReference type="SAM" id="Phobius"/>
    </source>
</evidence>
<protein>
    <recommendedName>
        <fullName evidence="7">TECPR1-like DysF domain-containing protein</fullName>
    </recommendedName>
</protein>
<dbReference type="GeneID" id="34520871"/>
<dbReference type="Pfam" id="PF06398">
    <property type="entry name" value="Pex24p"/>
    <property type="match status" value="1"/>
</dbReference>
<dbReference type="InterPro" id="IPR010482">
    <property type="entry name" value="TECPR1-like_DysF"/>
</dbReference>
<dbReference type="InterPro" id="IPR052816">
    <property type="entry name" value="Peroxisomal_Membrane_PEX28-32"/>
</dbReference>